<proteinExistence type="predicted"/>
<organism evidence="10 11">
    <name type="scientific">Glutinoglossum americanum</name>
    <dbReference type="NCBI Taxonomy" id="1670608"/>
    <lineage>
        <taxon>Eukaryota</taxon>
        <taxon>Fungi</taxon>
        <taxon>Dikarya</taxon>
        <taxon>Ascomycota</taxon>
        <taxon>Pezizomycotina</taxon>
        <taxon>Geoglossomycetes</taxon>
        <taxon>Geoglossales</taxon>
        <taxon>Geoglossaceae</taxon>
        <taxon>Glutinoglossum</taxon>
    </lineage>
</organism>
<dbReference type="Proteomes" id="UP000698800">
    <property type="component" value="Unassembled WGS sequence"/>
</dbReference>
<dbReference type="InterPro" id="IPR001305">
    <property type="entry name" value="HSP_DnaJ_Cys-rich_dom"/>
</dbReference>
<feature type="zinc finger region" description="CR-type" evidence="6">
    <location>
        <begin position="149"/>
        <end position="234"/>
    </location>
</feature>
<dbReference type="Pfam" id="PF00226">
    <property type="entry name" value="DnaJ"/>
    <property type="match status" value="1"/>
</dbReference>
<dbReference type="AlphaFoldDB" id="A0A9P8HVC1"/>
<dbReference type="Gene3D" id="2.10.230.10">
    <property type="entry name" value="Heat shock protein DnaJ, cysteine-rich domain"/>
    <property type="match status" value="1"/>
</dbReference>
<keyword evidence="4 6" id="KW-0862">Zinc</keyword>
<evidence type="ECO:0000256" key="2">
    <source>
        <dbReference type="ARBA" id="ARBA00022737"/>
    </source>
</evidence>
<dbReference type="InterPro" id="IPR001623">
    <property type="entry name" value="DnaJ_domain"/>
</dbReference>
<dbReference type="CDD" id="cd10719">
    <property type="entry name" value="DnaJ_zf"/>
    <property type="match status" value="1"/>
</dbReference>
<dbReference type="Gene3D" id="2.60.260.20">
    <property type="entry name" value="Urease metallochaperone UreE, N-terminal domain"/>
    <property type="match status" value="2"/>
</dbReference>
<dbReference type="SUPFAM" id="SSF49493">
    <property type="entry name" value="HSP40/DnaJ peptide-binding domain"/>
    <property type="match status" value="2"/>
</dbReference>
<feature type="domain" description="CR-type" evidence="9">
    <location>
        <begin position="149"/>
        <end position="234"/>
    </location>
</feature>
<reference evidence="10" key="1">
    <citation type="submission" date="2021-03" db="EMBL/GenBank/DDBJ databases">
        <title>Comparative genomics and phylogenomic investigation of the class Geoglossomycetes provide insights into ecological specialization and systematics.</title>
        <authorList>
            <person name="Melie T."/>
            <person name="Pirro S."/>
            <person name="Miller A.N."/>
            <person name="Quandt A."/>
        </authorList>
    </citation>
    <scope>NUCLEOTIDE SEQUENCE</scope>
    <source>
        <strain evidence="10">GBOQ0MN5Z8</strain>
    </source>
</reference>
<evidence type="ECO:0000256" key="6">
    <source>
        <dbReference type="PROSITE-ProRule" id="PRU00546"/>
    </source>
</evidence>
<keyword evidence="1 6" id="KW-0479">Metal-binding</keyword>
<feature type="region of interest" description="Disordered" evidence="7">
    <location>
        <begin position="418"/>
        <end position="452"/>
    </location>
</feature>
<keyword evidence="2" id="KW-0677">Repeat</keyword>
<dbReference type="GO" id="GO:0030544">
    <property type="term" value="F:Hsp70 protein binding"/>
    <property type="evidence" value="ECO:0007669"/>
    <property type="project" value="InterPro"/>
</dbReference>
<keyword evidence="3 6" id="KW-0863">Zinc-finger</keyword>
<dbReference type="InterPro" id="IPR044713">
    <property type="entry name" value="DNJA1/2-like"/>
</dbReference>
<dbReference type="FunFam" id="2.60.260.20:FF:000003">
    <property type="entry name" value="DnaJ subfamily A member 2"/>
    <property type="match status" value="1"/>
</dbReference>
<dbReference type="Gene3D" id="1.10.287.110">
    <property type="entry name" value="DnaJ domain"/>
    <property type="match status" value="1"/>
</dbReference>
<dbReference type="OrthoDB" id="550424at2759"/>
<dbReference type="PRINTS" id="PR00625">
    <property type="entry name" value="JDOMAIN"/>
</dbReference>
<dbReference type="SMART" id="SM00271">
    <property type="entry name" value="DnaJ"/>
    <property type="match status" value="1"/>
</dbReference>
<dbReference type="Pfam" id="PF01556">
    <property type="entry name" value="DnaJ_C"/>
    <property type="match status" value="1"/>
</dbReference>
<name>A0A9P8HVC1_9PEZI</name>
<evidence type="ECO:0000256" key="3">
    <source>
        <dbReference type="ARBA" id="ARBA00022771"/>
    </source>
</evidence>
<dbReference type="SUPFAM" id="SSF57938">
    <property type="entry name" value="DnaJ/Hsp40 cysteine-rich domain"/>
    <property type="match status" value="1"/>
</dbReference>
<keyword evidence="11" id="KW-1185">Reference proteome</keyword>
<evidence type="ECO:0000313" key="10">
    <source>
        <dbReference type="EMBL" id="KAH0538398.1"/>
    </source>
</evidence>
<feature type="domain" description="J" evidence="8">
    <location>
        <begin position="17"/>
        <end position="84"/>
    </location>
</feature>
<dbReference type="InterPro" id="IPR036869">
    <property type="entry name" value="J_dom_sf"/>
</dbReference>
<evidence type="ECO:0000256" key="5">
    <source>
        <dbReference type="ARBA" id="ARBA00023186"/>
    </source>
</evidence>
<evidence type="ECO:0000313" key="11">
    <source>
        <dbReference type="Proteomes" id="UP000698800"/>
    </source>
</evidence>
<dbReference type="GO" id="GO:0006457">
    <property type="term" value="P:protein folding"/>
    <property type="evidence" value="ECO:0007669"/>
    <property type="project" value="InterPro"/>
</dbReference>
<dbReference type="InterPro" id="IPR018253">
    <property type="entry name" value="DnaJ_domain_CS"/>
</dbReference>
<dbReference type="Pfam" id="PF00684">
    <property type="entry name" value="DnaJ_CXXCXGXG"/>
    <property type="match status" value="1"/>
</dbReference>
<evidence type="ECO:0000259" key="8">
    <source>
        <dbReference type="PROSITE" id="PS50076"/>
    </source>
</evidence>
<evidence type="ECO:0000256" key="1">
    <source>
        <dbReference type="ARBA" id="ARBA00022723"/>
    </source>
</evidence>
<sequence length="452" mass="49695">MLSPKNRTVAVDAEDIDLYEILGVERSSTKVEIKKAYHKAALSSHPDKVPEDERSESEMKFKAVSQAYEILYDDEKRHLYDTHGMAAFDPSRGSGMGGDVDFDDIISHMFGMGMGGHPPPGFGGGPMTPRKGRDEEKKYEVTLEELYKGKTTKFASTKNVVCGVCKGNGGKEKAKPKTCATCHGRGYTQGLRSIGPGLVTQETVICNSCKGTGKLFKEKDRCRKCKGGRVVEEKNFLEIYIPRGSKQGDRIVLSGEADQVPDQEPGDLVFVLSEIEHEKFTRAGPDLTAPLEITLAESLCGFSRVVLKHLDGRGIHIHHPRGQVLRPNQVLKVSGEGMPIKKSEARGDLFLVVDIAFPDDDWLKADDDATAKKLKELLPKPEKPILAETVDEVEYEAGANLEEVSFRVNRGPSHQTLRYRQFGANSDDARGGSGWVDADDDDEAEGVQCAQQ</sequence>
<dbReference type="EMBL" id="JAGHQL010000110">
    <property type="protein sequence ID" value="KAH0538398.1"/>
    <property type="molecule type" value="Genomic_DNA"/>
</dbReference>
<dbReference type="GO" id="GO:0008270">
    <property type="term" value="F:zinc ion binding"/>
    <property type="evidence" value="ECO:0007669"/>
    <property type="project" value="UniProtKB-KW"/>
</dbReference>
<keyword evidence="5" id="KW-0143">Chaperone</keyword>
<protein>
    <recommendedName>
        <fullName evidence="12">DnaJ-domain-containing protein</fullName>
    </recommendedName>
</protein>
<evidence type="ECO:0000259" key="9">
    <source>
        <dbReference type="PROSITE" id="PS51188"/>
    </source>
</evidence>
<dbReference type="CDD" id="cd06257">
    <property type="entry name" value="DnaJ"/>
    <property type="match status" value="1"/>
</dbReference>
<evidence type="ECO:0000256" key="7">
    <source>
        <dbReference type="SAM" id="MobiDB-lite"/>
    </source>
</evidence>
<evidence type="ECO:0000256" key="4">
    <source>
        <dbReference type="ARBA" id="ARBA00022833"/>
    </source>
</evidence>
<comment type="caution">
    <text evidence="10">The sequence shown here is derived from an EMBL/GenBank/DDBJ whole genome shotgun (WGS) entry which is preliminary data.</text>
</comment>
<dbReference type="PROSITE" id="PS50076">
    <property type="entry name" value="DNAJ_2"/>
    <property type="match status" value="1"/>
</dbReference>
<dbReference type="SUPFAM" id="SSF46565">
    <property type="entry name" value="Chaperone J-domain"/>
    <property type="match status" value="1"/>
</dbReference>
<evidence type="ECO:0008006" key="12">
    <source>
        <dbReference type="Google" id="ProtNLM"/>
    </source>
</evidence>
<dbReference type="FunFam" id="2.10.230.10:FF:000001">
    <property type="entry name" value="DnaJ subfamily A member 2"/>
    <property type="match status" value="1"/>
</dbReference>
<accession>A0A9P8HVC1</accession>
<dbReference type="InterPro" id="IPR002939">
    <property type="entry name" value="DnaJ_C"/>
</dbReference>
<dbReference type="PROSITE" id="PS51188">
    <property type="entry name" value="ZF_CR"/>
    <property type="match status" value="1"/>
</dbReference>
<dbReference type="PANTHER" id="PTHR43888">
    <property type="entry name" value="DNAJ-LIKE-2, ISOFORM A-RELATED"/>
    <property type="match status" value="1"/>
</dbReference>
<dbReference type="CDD" id="cd10747">
    <property type="entry name" value="DnaJ_C"/>
    <property type="match status" value="1"/>
</dbReference>
<dbReference type="GO" id="GO:0051082">
    <property type="term" value="F:unfolded protein binding"/>
    <property type="evidence" value="ECO:0007669"/>
    <property type="project" value="InterPro"/>
</dbReference>
<dbReference type="PROSITE" id="PS00636">
    <property type="entry name" value="DNAJ_1"/>
    <property type="match status" value="1"/>
</dbReference>
<dbReference type="InterPro" id="IPR036410">
    <property type="entry name" value="HSP_DnaJ_Cys-rich_dom_sf"/>
</dbReference>
<gene>
    <name evidence="10" type="ORF">FGG08_004998</name>
</gene>
<dbReference type="InterPro" id="IPR008971">
    <property type="entry name" value="HSP40/DnaJ_pept-bd"/>
</dbReference>